<name>A0ABQ1GVC6_9BACL</name>
<sequence>MVVINGMAGTKDLVCTENTDNMKAADDEQTSKPEILRETAHFWSHVKMNEAGIEQPWFQRLNEHRKRR</sequence>
<reference evidence="2" key="1">
    <citation type="journal article" date="2019" name="Int. J. Syst. Evol. Microbiol.">
        <title>The Global Catalogue of Microorganisms (GCM) 10K type strain sequencing project: providing services to taxonomists for standard genome sequencing and annotation.</title>
        <authorList>
            <consortium name="The Broad Institute Genomics Platform"/>
            <consortium name="The Broad Institute Genome Sequencing Center for Infectious Disease"/>
            <person name="Wu L."/>
            <person name="Ma J."/>
        </authorList>
    </citation>
    <scope>NUCLEOTIDE SEQUENCE [LARGE SCALE GENOMIC DNA]</scope>
    <source>
        <strain evidence="2">CGMCC 1.15044</strain>
    </source>
</reference>
<dbReference type="RefSeq" id="WP_157739496.1">
    <property type="nucleotide sequence ID" value="NZ_BMHF01000021.1"/>
</dbReference>
<proteinExistence type="predicted"/>
<accession>A0ABQ1GVC6</accession>
<dbReference type="Proteomes" id="UP000609323">
    <property type="component" value="Unassembled WGS sequence"/>
</dbReference>
<gene>
    <name evidence="1" type="ORF">GCM10010917_39910</name>
</gene>
<comment type="caution">
    <text evidence="1">The sequence shown here is derived from an EMBL/GenBank/DDBJ whole genome shotgun (WGS) entry which is preliminary data.</text>
</comment>
<keyword evidence="2" id="KW-1185">Reference proteome</keyword>
<evidence type="ECO:0000313" key="2">
    <source>
        <dbReference type="Proteomes" id="UP000609323"/>
    </source>
</evidence>
<evidence type="ECO:0000313" key="1">
    <source>
        <dbReference type="EMBL" id="GGA50653.1"/>
    </source>
</evidence>
<dbReference type="EMBL" id="BMHF01000021">
    <property type="protein sequence ID" value="GGA50653.1"/>
    <property type="molecule type" value="Genomic_DNA"/>
</dbReference>
<organism evidence="1 2">
    <name type="scientific">Paenibacillus physcomitrellae</name>
    <dbReference type="NCBI Taxonomy" id="1619311"/>
    <lineage>
        <taxon>Bacteria</taxon>
        <taxon>Bacillati</taxon>
        <taxon>Bacillota</taxon>
        <taxon>Bacilli</taxon>
        <taxon>Bacillales</taxon>
        <taxon>Paenibacillaceae</taxon>
        <taxon>Paenibacillus</taxon>
    </lineage>
</organism>
<protein>
    <submittedName>
        <fullName evidence="1">Uncharacterized protein</fullName>
    </submittedName>
</protein>